<dbReference type="WBParaSite" id="BTMF_0001758201-mRNA-1">
    <property type="protein sequence ID" value="BTMF_0001758201-mRNA-1"/>
    <property type="gene ID" value="BTMF_0001758201"/>
</dbReference>
<dbReference type="AlphaFoldDB" id="A0A0R3RC13"/>
<evidence type="ECO:0000313" key="1">
    <source>
        <dbReference type="WBParaSite" id="BTMF_0001758201-mRNA-1"/>
    </source>
</evidence>
<name>A0A0R3RC13_9BILA</name>
<proteinExistence type="predicted"/>
<sequence>CASNTTISSVLKKISLIFYFNCSTIKILTDDTFDMIRIPAMI</sequence>
<protein>
    <submittedName>
        <fullName evidence="1">Odorant receptor</fullName>
    </submittedName>
</protein>
<reference evidence="1" key="1">
    <citation type="submission" date="2017-02" db="UniProtKB">
        <authorList>
            <consortium name="WormBaseParasite"/>
        </authorList>
    </citation>
    <scope>IDENTIFICATION</scope>
</reference>
<accession>A0A0R3RC13</accession>
<organism evidence="1">
    <name type="scientific">Brugia timori</name>
    <dbReference type="NCBI Taxonomy" id="42155"/>
    <lineage>
        <taxon>Eukaryota</taxon>
        <taxon>Metazoa</taxon>
        <taxon>Ecdysozoa</taxon>
        <taxon>Nematoda</taxon>
        <taxon>Chromadorea</taxon>
        <taxon>Rhabditida</taxon>
        <taxon>Spirurina</taxon>
        <taxon>Spiruromorpha</taxon>
        <taxon>Filarioidea</taxon>
        <taxon>Onchocercidae</taxon>
        <taxon>Brugia</taxon>
    </lineage>
</organism>